<feature type="chain" id="PRO_5045735394" description="Serine/threonine protein kinase" evidence="2">
    <location>
        <begin position="23"/>
        <end position="114"/>
    </location>
</feature>
<feature type="compositionally biased region" description="Polar residues" evidence="1">
    <location>
        <begin position="105"/>
        <end position="114"/>
    </location>
</feature>
<organism evidence="3 4">
    <name type="scientific">Acetobacter musti</name>
    <dbReference type="NCBI Taxonomy" id="864732"/>
    <lineage>
        <taxon>Bacteria</taxon>
        <taxon>Pseudomonadati</taxon>
        <taxon>Pseudomonadota</taxon>
        <taxon>Alphaproteobacteria</taxon>
        <taxon>Acetobacterales</taxon>
        <taxon>Acetobacteraceae</taxon>
        <taxon>Acetobacter</taxon>
    </lineage>
</organism>
<feature type="region of interest" description="Disordered" evidence="1">
    <location>
        <begin position="24"/>
        <end position="114"/>
    </location>
</feature>
<reference evidence="3 4" key="1">
    <citation type="journal article" date="2020" name="Int. J. Syst. Evol. Microbiol.">
        <title>Novel acetic acid bacteria from cider fermentations: Acetobacter conturbans sp. nov. and Acetobacter fallax sp. nov.</title>
        <authorList>
            <person name="Sombolestani A.S."/>
            <person name="Cleenwerck I."/>
            <person name="Cnockaert M."/>
            <person name="Borremans W."/>
            <person name="Wieme A.D."/>
            <person name="De Vuyst L."/>
            <person name="Vandamme P."/>
        </authorList>
    </citation>
    <scope>NUCLEOTIDE SEQUENCE [LARGE SCALE GENOMIC DNA]</scope>
    <source>
        <strain evidence="3 4">LMG 30640</strain>
    </source>
</reference>
<evidence type="ECO:0000313" key="3">
    <source>
        <dbReference type="EMBL" id="NHN84696.1"/>
    </source>
</evidence>
<evidence type="ECO:0000256" key="2">
    <source>
        <dbReference type="SAM" id="SignalP"/>
    </source>
</evidence>
<name>A0ABX0JQE1_9PROT</name>
<evidence type="ECO:0008006" key="5">
    <source>
        <dbReference type="Google" id="ProtNLM"/>
    </source>
</evidence>
<gene>
    <name evidence="3" type="ORF">GOB93_08565</name>
</gene>
<evidence type="ECO:0000313" key="4">
    <source>
        <dbReference type="Proteomes" id="UP000635278"/>
    </source>
</evidence>
<feature type="signal peptide" evidence="2">
    <location>
        <begin position="1"/>
        <end position="22"/>
    </location>
</feature>
<evidence type="ECO:0000256" key="1">
    <source>
        <dbReference type="SAM" id="MobiDB-lite"/>
    </source>
</evidence>
<proteinExistence type="predicted"/>
<accession>A0ABX0JQE1</accession>
<sequence length="114" mass="11917">MRILKLAAIAGVTVTLISPAFAQSTSDSQNAPKPTADSAAQQVGKPSKSSMWHGRKTQPSERLPSTDQVKREQPGTIPPAPGGRAVPVTKPDSTNPDKAYEPASKSPSGMTNPQ</sequence>
<dbReference type="EMBL" id="WOTB01000009">
    <property type="protein sequence ID" value="NHN84696.1"/>
    <property type="molecule type" value="Genomic_DNA"/>
</dbReference>
<dbReference type="RefSeq" id="WP_173583087.1">
    <property type="nucleotide sequence ID" value="NZ_WOTB01000009.1"/>
</dbReference>
<comment type="caution">
    <text evidence="3">The sequence shown here is derived from an EMBL/GenBank/DDBJ whole genome shotgun (WGS) entry which is preliminary data.</text>
</comment>
<keyword evidence="4" id="KW-1185">Reference proteome</keyword>
<dbReference type="Proteomes" id="UP000635278">
    <property type="component" value="Unassembled WGS sequence"/>
</dbReference>
<keyword evidence="2" id="KW-0732">Signal</keyword>
<protein>
    <recommendedName>
        <fullName evidence="5">Serine/threonine protein kinase</fullName>
    </recommendedName>
</protein>